<gene>
    <name evidence="1" type="ORF">HDF22_002493</name>
</gene>
<comment type="caution">
    <text evidence="1">The sequence shown here is derived from an EMBL/GenBank/DDBJ whole genome shotgun (WGS) entry which is preliminary data.</text>
</comment>
<proteinExistence type="predicted"/>
<evidence type="ECO:0000313" key="2">
    <source>
        <dbReference type="Proteomes" id="UP000548326"/>
    </source>
</evidence>
<dbReference type="EMBL" id="JACHCA010000006">
    <property type="protein sequence ID" value="MBB6128372.1"/>
    <property type="molecule type" value="Genomic_DNA"/>
</dbReference>
<evidence type="ECO:0000313" key="1">
    <source>
        <dbReference type="EMBL" id="MBB6128372.1"/>
    </source>
</evidence>
<dbReference type="AlphaFoldDB" id="A0A841JDF2"/>
<sequence length="292" mass="34344">MKLSFGTDFENAWYQVTSSNRTIAGTKVLEFVQDRWVQIQLINEDEKQRIFEYTLLDQTMEGSALIHEWAADMEWLQSPVQIITDLEGKFIGIDNFSQFITQWNKGYRAKIANKYQNQEGIQVMLAETEKLLKDPKRFLQNFMGYSHYRCFFQPFYKELESTEEYPLLLKGFFGLVDLPLIINAHNEQTGEWIKITNSAEIDNEKFDRKSFVRMMKDLTNMYNLKVDLQSEMEEIYLFKNNVLQSADLYLQLHVPSFYTVVNAHQCKRIAQAELPKSSSKKANIFKNNVLMV</sequence>
<protein>
    <submittedName>
        <fullName evidence="1">Uncharacterized protein</fullName>
    </submittedName>
</protein>
<accession>A0A841JDF2</accession>
<dbReference type="RefSeq" id="WP_183587783.1">
    <property type="nucleotide sequence ID" value="NZ_JACHCA010000006.1"/>
</dbReference>
<dbReference type="Proteomes" id="UP000548326">
    <property type="component" value="Unassembled WGS sequence"/>
</dbReference>
<name>A0A841JDF2_9SPHI</name>
<reference evidence="1 2" key="1">
    <citation type="submission" date="2020-08" db="EMBL/GenBank/DDBJ databases">
        <title>Genomic Encyclopedia of Type Strains, Phase IV (KMG-V): Genome sequencing to study the core and pangenomes of soil and plant-associated prokaryotes.</title>
        <authorList>
            <person name="Whitman W."/>
        </authorList>
    </citation>
    <scope>NUCLEOTIDE SEQUENCE [LARGE SCALE GENOMIC DNA]</scope>
    <source>
        <strain evidence="1 2">MP601</strain>
    </source>
</reference>
<organism evidence="1 2">
    <name type="scientific">Mucilaginibacter lappiensis</name>
    <dbReference type="NCBI Taxonomy" id="354630"/>
    <lineage>
        <taxon>Bacteria</taxon>
        <taxon>Pseudomonadati</taxon>
        <taxon>Bacteroidota</taxon>
        <taxon>Sphingobacteriia</taxon>
        <taxon>Sphingobacteriales</taxon>
        <taxon>Sphingobacteriaceae</taxon>
        <taxon>Mucilaginibacter</taxon>
    </lineage>
</organism>